<proteinExistence type="predicted"/>
<evidence type="ECO:0000256" key="3">
    <source>
        <dbReference type="ARBA" id="ARBA00022723"/>
    </source>
</evidence>
<comment type="caution">
    <text evidence="9">The sequence shown here is derived from an EMBL/GenBank/DDBJ whole genome shotgun (WGS) entry which is preliminary data.</text>
</comment>
<dbReference type="NCBIfam" id="TIGR02435">
    <property type="entry name" value="CobG"/>
    <property type="match status" value="1"/>
</dbReference>
<dbReference type="GO" id="GO:0046872">
    <property type="term" value="F:metal ion binding"/>
    <property type="evidence" value="ECO:0007669"/>
    <property type="project" value="UniProtKB-KW"/>
</dbReference>
<dbReference type="InterPro" id="IPR045854">
    <property type="entry name" value="NO2/SO3_Rdtase_4Fe4S_sf"/>
</dbReference>
<keyword evidence="5" id="KW-0408">Iron</keyword>
<evidence type="ECO:0000259" key="8">
    <source>
        <dbReference type="Pfam" id="PF03460"/>
    </source>
</evidence>
<dbReference type="Proteomes" id="UP000266273">
    <property type="component" value="Unassembled WGS sequence"/>
</dbReference>
<keyword evidence="1" id="KW-0004">4Fe-4S</keyword>
<accession>A0A397PE60</accession>
<dbReference type="SUPFAM" id="SSF56014">
    <property type="entry name" value="Nitrite and sulphite reductase 4Fe-4S domain-like"/>
    <property type="match status" value="1"/>
</dbReference>
<organism evidence="9 10">
    <name type="scientific">Dichotomicrobium thermohalophilum</name>
    <dbReference type="NCBI Taxonomy" id="933063"/>
    <lineage>
        <taxon>Bacteria</taxon>
        <taxon>Pseudomonadati</taxon>
        <taxon>Pseudomonadota</taxon>
        <taxon>Alphaproteobacteria</taxon>
        <taxon>Hyphomicrobiales</taxon>
        <taxon>Hyphomicrobiaceae</taxon>
        <taxon>Dichotomicrobium</taxon>
    </lineage>
</organism>
<feature type="region of interest" description="Disordered" evidence="7">
    <location>
        <begin position="349"/>
        <end position="374"/>
    </location>
</feature>
<dbReference type="PANTHER" id="PTHR32439">
    <property type="entry name" value="FERREDOXIN--NITRITE REDUCTASE, CHLOROPLASTIC"/>
    <property type="match status" value="1"/>
</dbReference>
<dbReference type="GO" id="GO:0020037">
    <property type="term" value="F:heme binding"/>
    <property type="evidence" value="ECO:0007669"/>
    <property type="project" value="InterPro"/>
</dbReference>
<dbReference type="AlphaFoldDB" id="A0A397PE60"/>
<evidence type="ECO:0000256" key="6">
    <source>
        <dbReference type="ARBA" id="ARBA00023014"/>
    </source>
</evidence>
<dbReference type="Gene3D" id="3.90.480.10">
    <property type="entry name" value="Sulfite Reductase Hemoprotein,Domain 2"/>
    <property type="match status" value="1"/>
</dbReference>
<dbReference type="InterPro" id="IPR006066">
    <property type="entry name" value="NO2/SO3_Rdtase_FeS/sirohaem_BS"/>
</dbReference>
<evidence type="ECO:0000256" key="1">
    <source>
        <dbReference type="ARBA" id="ARBA00022485"/>
    </source>
</evidence>
<dbReference type="Gene3D" id="3.30.413.10">
    <property type="entry name" value="Sulfite Reductase Hemoprotein, domain 1"/>
    <property type="match status" value="2"/>
</dbReference>
<dbReference type="InterPro" id="IPR051329">
    <property type="entry name" value="NIR_SIR_4Fe-4S"/>
</dbReference>
<dbReference type="Pfam" id="PF03460">
    <property type="entry name" value="NIR_SIR_ferr"/>
    <property type="match status" value="1"/>
</dbReference>
<dbReference type="PANTHER" id="PTHR32439:SF9">
    <property type="entry name" value="BLR3264 PROTEIN"/>
    <property type="match status" value="1"/>
</dbReference>
<evidence type="ECO:0000256" key="4">
    <source>
        <dbReference type="ARBA" id="ARBA00023002"/>
    </source>
</evidence>
<gene>
    <name evidence="9" type="ORF">BXY53_2744</name>
</gene>
<dbReference type="EMBL" id="QXDF01000005">
    <property type="protein sequence ID" value="RIA45457.1"/>
    <property type="molecule type" value="Genomic_DNA"/>
</dbReference>
<dbReference type="InterPro" id="IPR012798">
    <property type="entry name" value="Cbl_synth_CobG-like"/>
</dbReference>
<evidence type="ECO:0000313" key="10">
    <source>
        <dbReference type="Proteomes" id="UP000266273"/>
    </source>
</evidence>
<feature type="region of interest" description="Disordered" evidence="7">
    <location>
        <begin position="208"/>
        <end position="232"/>
    </location>
</feature>
<dbReference type="InterPro" id="IPR005117">
    <property type="entry name" value="NiRdtase/SiRdtase_haem-b_fer"/>
</dbReference>
<keyword evidence="3" id="KW-0479">Metal-binding</keyword>
<feature type="domain" description="Nitrite/Sulfite reductase ferredoxin-like" evidence="8">
    <location>
        <begin position="15"/>
        <end position="78"/>
    </location>
</feature>
<dbReference type="PROSITE" id="PS00365">
    <property type="entry name" value="NIR_SIR"/>
    <property type="match status" value="1"/>
</dbReference>
<dbReference type="InterPro" id="IPR036136">
    <property type="entry name" value="Nit/Sulf_reduc_fer-like_dom_sf"/>
</dbReference>
<reference evidence="9 10" key="1">
    <citation type="submission" date="2018-08" db="EMBL/GenBank/DDBJ databases">
        <title>Genomic Encyclopedia of Archaeal and Bacterial Type Strains, Phase II (KMG-II): from individual species to whole genera.</title>
        <authorList>
            <person name="Goeker M."/>
        </authorList>
    </citation>
    <scope>NUCLEOTIDE SEQUENCE [LARGE SCALE GENOMIC DNA]</scope>
    <source>
        <strain evidence="9 10">DSM 5002</strain>
    </source>
</reference>
<dbReference type="GO" id="GO:0016491">
    <property type="term" value="F:oxidoreductase activity"/>
    <property type="evidence" value="ECO:0007669"/>
    <property type="project" value="UniProtKB-KW"/>
</dbReference>
<evidence type="ECO:0000256" key="5">
    <source>
        <dbReference type="ARBA" id="ARBA00023004"/>
    </source>
</evidence>
<dbReference type="SUPFAM" id="SSF55124">
    <property type="entry name" value="Nitrite/Sulfite reductase N-terminal domain-like"/>
    <property type="match status" value="1"/>
</dbReference>
<evidence type="ECO:0000256" key="7">
    <source>
        <dbReference type="SAM" id="MobiDB-lite"/>
    </source>
</evidence>
<evidence type="ECO:0000313" key="9">
    <source>
        <dbReference type="EMBL" id="RIA45457.1"/>
    </source>
</evidence>
<name>A0A397PE60_9HYPH</name>
<keyword evidence="10" id="KW-1185">Reference proteome</keyword>
<keyword evidence="4" id="KW-0560">Oxidoreductase</keyword>
<keyword evidence="6" id="KW-0411">Iron-sulfur</keyword>
<dbReference type="GO" id="GO:0051539">
    <property type="term" value="F:4 iron, 4 sulfur cluster binding"/>
    <property type="evidence" value="ECO:0007669"/>
    <property type="project" value="UniProtKB-KW"/>
</dbReference>
<keyword evidence="2" id="KW-0349">Heme</keyword>
<sequence>MTVMVKGWCPSAYRPMMSGDGLIVRVRPHAGRLDRAQVIGLCEAAAQYGNGIIDLTNRANLQIRGVAQEDHAALVEALSVFGLLDADPVREARRNIIVAPDWRAGDATARLAEKMAQRLGELPALPGKFGFAVDAGDGSILRDTPADIRIERGAGGGLIVRADGAAQGCPVAESEAIDAVVALAHWFAARGEERRMARLLRSVPLPQAWQSEPPASPRAKPRPGDDIGGPVLGAPFGQLPAEALADVTVESRAAALRVTPWRLFALEGVRALPAHPFIDAPDDPLLRVDACPGAPACSAATVETRRLARALAGRVDGDLHVSGCEKGCARPRAADVTLVGRDGGFDLVHGGKPGDAPTRRGLTPEALASGAELP</sequence>
<protein>
    <submittedName>
        <fullName evidence="9">Precorrin-3B synthase</fullName>
    </submittedName>
</protein>
<evidence type="ECO:0000256" key="2">
    <source>
        <dbReference type="ARBA" id="ARBA00022617"/>
    </source>
</evidence>